<accession>A0ABT3CQ33</accession>
<evidence type="ECO:0000313" key="4">
    <source>
        <dbReference type="Proteomes" id="UP001300692"/>
    </source>
</evidence>
<evidence type="ECO:0000259" key="2">
    <source>
        <dbReference type="Pfam" id="PF20584"/>
    </source>
</evidence>
<comment type="caution">
    <text evidence="3">The sequence shown here is derived from an EMBL/GenBank/DDBJ whole genome shotgun (WGS) entry which is preliminary data.</text>
</comment>
<evidence type="ECO:0000256" key="1">
    <source>
        <dbReference type="SAM" id="Phobius"/>
    </source>
</evidence>
<sequence>MGMLDRLKKRWQLDSLWQVIVVLIVFACTGFTVMFLKRPIMALITNSSDYETLFTILYYIFILPVYFLILLIYGFLFGQFSFFWSFVKRTWYRMTGNKSKIDAQ</sequence>
<dbReference type="RefSeq" id="WP_264136409.1">
    <property type="nucleotide sequence ID" value="NZ_JAOYOD010000001.1"/>
</dbReference>
<keyword evidence="1" id="KW-0472">Membrane</keyword>
<dbReference type="PROSITE" id="PS51257">
    <property type="entry name" value="PROKAR_LIPOPROTEIN"/>
    <property type="match status" value="1"/>
</dbReference>
<keyword evidence="1" id="KW-0812">Transmembrane</keyword>
<feature type="transmembrane region" description="Helical" evidence="1">
    <location>
        <begin position="16"/>
        <end position="36"/>
    </location>
</feature>
<keyword evidence="4" id="KW-1185">Reference proteome</keyword>
<gene>
    <name evidence="3" type="ORF">N7U62_03070</name>
</gene>
<dbReference type="Pfam" id="PF20584">
    <property type="entry name" value="DUF6787"/>
    <property type="match status" value="1"/>
</dbReference>
<proteinExistence type="predicted"/>
<organism evidence="3 4">
    <name type="scientific">Reichenbachiella ulvae</name>
    <dbReference type="NCBI Taxonomy" id="2980104"/>
    <lineage>
        <taxon>Bacteria</taxon>
        <taxon>Pseudomonadati</taxon>
        <taxon>Bacteroidota</taxon>
        <taxon>Cytophagia</taxon>
        <taxon>Cytophagales</taxon>
        <taxon>Reichenbachiellaceae</taxon>
        <taxon>Reichenbachiella</taxon>
    </lineage>
</organism>
<feature type="domain" description="DUF6787" evidence="2">
    <location>
        <begin position="21"/>
        <end position="96"/>
    </location>
</feature>
<keyword evidence="1" id="KW-1133">Transmembrane helix</keyword>
<reference evidence="3 4" key="1">
    <citation type="submission" date="2022-10" db="EMBL/GenBank/DDBJ databases">
        <title>Comparative genomics and taxonomic characterization of three novel marine species of genus Reichenbachiella exhibiting antioxidant and polysaccharide degradation activities.</title>
        <authorList>
            <person name="Muhammad N."/>
            <person name="Lee Y.-J."/>
            <person name="Ko J."/>
            <person name="Kim S.-G."/>
        </authorList>
    </citation>
    <scope>NUCLEOTIDE SEQUENCE [LARGE SCALE GENOMIC DNA]</scope>
    <source>
        <strain evidence="3 4">ABR2-5</strain>
    </source>
</reference>
<protein>
    <submittedName>
        <fullName evidence="3">Prolipoprotein diacylglyceryl transferase</fullName>
    </submittedName>
</protein>
<evidence type="ECO:0000313" key="3">
    <source>
        <dbReference type="EMBL" id="MCV9385624.1"/>
    </source>
</evidence>
<keyword evidence="3" id="KW-0808">Transferase</keyword>
<feature type="transmembrane region" description="Helical" evidence="1">
    <location>
        <begin position="56"/>
        <end position="84"/>
    </location>
</feature>
<dbReference type="GO" id="GO:0016740">
    <property type="term" value="F:transferase activity"/>
    <property type="evidence" value="ECO:0007669"/>
    <property type="project" value="UniProtKB-KW"/>
</dbReference>
<name>A0ABT3CQ33_9BACT</name>
<dbReference type="EMBL" id="JAOYOD010000001">
    <property type="protein sequence ID" value="MCV9385624.1"/>
    <property type="molecule type" value="Genomic_DNA"/>
</dbReference>
<dbReference type="Proteomes" id="UP001300692">
    <property type="component" value="Unassembled WGS sequence"/>
</dbReference>
<dbReference type="InterPro" id="IPR046714">
    <property type="entry name" value="DUF6787"/>
</dbReference>